<name>A0A1P8NNI3_HERCO</name>
<keyword evidence="2" id="KW-0496">Mitochondrion</keyword>
<sequence length="618" mass="74003">MKLLKTNVLLRLVNSYIIYKIINIFKFISIIYYSTLSLPMGYTIKNKLSLFTLLIVSLLSLIFTSNIISILDISDQLKLYIKNILIIFSILNLCYLKFNIIVRLFNLIFKVIPFIIKNRYKIIYIKHIFCFYIILNLFYSFVALMIITKINYILKNHFNIDFYEFINIYCNLIIFFINILYLSKIYYNEIEIINNKPHYILLLIILTFMTIYGLINYSNFYDLNNLLIKRINDLNSYIDKINKITNINIDKINNLYAHMENNTNIHINRNVQQAININNIVYNNITAYLKYNSFWESFELLEDYRLNNWINYSKYKRNIYLLVYKAVSQDFNNSFLLKFLGDLDTFKDNSKNSLIYFNNGYSLWLPEFRVYLGKDIEFYYGSFIKLDDCWTAPQAINLLSKLITNNSDPNINILYDIYFKENNLYFDNYLRTFNGIRIVNITEFLLNQINDTENNNKYRNIYSSLIKNRLYYWPDLKVFILKHKVEIYNSHFNRVHVWECDNKTKLLQILDKTDRLNLLNLLKKYTIYNPKSSLNTLKITELDHNFLSKLIYDFQTVEIRFKADGSLKKILESIKENISYLSIVNKNLKSSDIVGLDSNLTPNKNKYLITKNNHIKYK</sequence>
<reference evidence="2" key="1">
    <citation type="submission" date="2016-10" db="EMBL/GenBank/DDBJ databases">
        <authorList>
            <person name="de Groot N.N."/>
        </authorList>
    </citation>
    <scope>NUCLEOTIDE SEQUENCE</scope>
    <source>
        <strain evidence="2">Tvtc0002</strain>
    </source>
</reference>
<dbReference type="EMBL" id="KY007042">
    <property type="protein sequence ID" value="APX41095.1"/>
    <property type="molecule type" value="Genomic_DNA"/>
</dbReference>
<dbReference type="RefSeq" id="YP_009348142.1">
    <property type="nucleotide sequence ID" value="NC_033903.1"/>
</dbReference>
<organism evidence="2">
    <name type="scientific">Hericium coralloides</name>
    <name type="common">Coral tooth fungus</name>
    <name type="synonym">Hericium ramosum</name>
    <dbReference type="NCBI Taxonomy" id="100756"/>
    <lineage>
        <taxon>Eukaryota</taxon>
        <taxon>Fungi</taxon>
        <taxon>Dikarya</taxon>
        <taxon>Basidiomycota</taxon>
        <taxon>Agaricomycotina</taxon>
        <taxon>Agaricomycetes</taxon>
        <taxon>Russulales</taxon>
        <taxon>Hericiaceae</taxon>
        <taxon>Hericium</taxon>
    </lineage>
</organism>
<feature type="transmembrane region" description="Helical" evidence="1">
    <location>
        <begin position="129"/>
        <end position="154"/>
    </location>
</feature>
<proteinExistence type="predicted"/>
<geneLocation type="mitochondrion" evidence="2"/>
<keyword evidence="1" id="KW-0472">Membrane</keyword>
<keyword evidence="1" id="KW-0812">Transmembrane</keyword>
<gene>
    <name evidence="2" type="primary">orf618</name>
</gene>
<dbReference type="GeneID" id="31078706"/>
<feature type="transmembrane region" description="Helical" evidence="1">
    <location>
        <begin position="166"/>
        <end position="187"/>
    </location>
</feature>
<protein>
    <submittedName>
        <fullName evidence="2">Uncharacterized protein</fullName>
    </submittedName>
</protein>
<evidence type="ECO:0000256" key="1">
    <source>
        <dbReference type="SAM" id="Phobius"/>
    </source>
</evidence>
<accession>A0A1P8NNI3</accession>
<dbReference type="AlphaFoldDB" id="A0A1P8NNI3"/>
<keyword evidence="1" id="KW-1133">Transmembrane helix</keyword>
<feature type="transmembrane region" description="Helical" evidence="1">
    <location>
        <begin position="83"/>
        <end position="109"/>
    </location>
</feature>
<evidence type="ECO:0000313" key="2">
    <source>
        <dbReference type="EMBL" id="APX41095.1"/>
    </source>
</evidence>
<feature type="transmembrane region" description="Helical" evidence="1">
    <location>
        <begin position="199"/>
        <end position="217"/>
    </location>
</feature>
<feature type="transmembrane region" description="Helical" evidence="1">
    <location>
        <begin position="16"/>
        <end position="36"/>
    </location>
</feature>
<feature type="transmembrane region" description="Helical" evidence="1">
    <location>
        <begin position="48"/>
        <end position="71"/>
    </location>
</feature>